<dbReference type="Gene3D" id="3.40.50.2300">
    <property type="match status" value="1"/>
</dbReference>
<evidence type="ECO:0000313" key="6">
    <source>
        <dbReference type="Proteomes" id="UP001596071"/>
    </source>
</evidence>
<dbReference type="Pfam" id="PF01451">
    <property type="entry name" value="LMWPc"/>
    <property type="match status" value="1"/>
</dbReference>
<evidence type="ECO:0000259" key="4">
    <source>
        <dbReference type="SMART" id="SM00226"/>
    </source>
</evidence>
<proteinExistence type="inferred from homology"/>
<keyword evidence="2" id="KW-0378">Hydrolase</keyword>
<protein>
    <submittedName>
        <fullName evidence="5">Low molecular weight protein arginine phosphatase</fullName>
    </submittedName>
</protein>
<dbReference type="RefSeq" id="WP_381447154.1">
    <property type="nucleotide sequence ID" value="NZ_JBHSNP010000029.1"/>
</dbReference>
<comment type="similarity">
    <text evidence="1">Belongs to the low molecular weight phosphotyrosine protein phosphatase family.</text>
</comment>
<accession>A0ABW0U0S3</accession>
<keyword evidence="3" id="KW-0904">Protein phosphatase</keyword>
<dbReference type="SUPFAM" id="SSF52788">
    <property type="entry name" value="Phosphotyrosine protein phosphatases I"/>
    <property type="match status" value="1"/>
</dbReference>
<reference evidence="6" key="1">
    <citation type="journal article" date="2019" name="Int. J. Syst. Evol. Microbiol.">
        <title>The Global Catalogue of Microorganisms (GCM) 10K type strain sequencing project: providing services to taxonomists for standard genome sequencing and annotation.</title>
        <authorList>
            <consortium name="The Broad Institute Genomics Platform"/>
            <consortium name="The Broad Institute Genome Sequencing Center for Infectious Disease"/>
            <person name="Wu L."/>
            <person name="Ma J."/>
        </authorList>
    </citation>
    <scope>NUCLEOTIDE SEQUENCE [LARGE SCALE GENOMIC DNA]</scope>
    <source>
        <strain evidence="6">KACC 11299</strain>
    </source>
</reference>
<evidence type="ECO:0000256" key="2">
    <source>
        <dbReference type="ARBA" id="ARBA00022801"/>
    </source>
</evidence>
<dbReference type="Proteomes" id="UP001596071">
    <property type="component" value="Unassembled WGS sequence"/>
</dbReference>
<feature type="domain" description="Phosphotyrosine protein phosphatase I" evidence="4">
    <location>
        <begin position="1"/>
        <end position="142"/>
    </location>
</feature>
<gene>
    <name evidence="5" type="ORF">ACFPTP_16740</name>
</gene>
<dbReference type="PANTHER" id="PTHR11717:SF31">
    <property type="entry name" value="LOW MOLECULAR WEIGHT PROTEIN-TYROSINE-PHOSPHATASE ETP-RELATED"/>
    <property type="match status" value="1"/>
</dbReference>
<dbReference type="PANTHER" id="PTHR11717">
    <property type="entry name" value="LOW MOLECULAR WEIGHT PROTEIN TYROSINE PHOSPHATASE"/>
    <property type="match status" value="1"/>
</dbReference>
<evidence type="ECO:0000256" key="3">
    <source>
        <dbReference type="ARBA" id="ARBA00022912"/>
    </source>
</evidence>
<dbReference type="InterPro" id="IPR036196">
    <property type="entry name" value="Ptyr_pPase_sf"/>
</dbReference>
<dbReference type="InterPro" id="IPR017867">
    <property type="entry name" value="Tyr_phospatase_low_mol_wt"/>
</dbReference>
<dbReference type="InterPro" id="IPR023485">
    <property type="entry name" value="Ptyr_pPase"/>
</dbReference>
<comment type="caution">
    <text evidence="5">The sequence shown here is derived from an EMBL/GenBank/DDBJ whole genome shotgun (WGS) entry which is preliminary data.</text>
</comment>
<dbReference type="PRINTS" id="PR00719">
    <property type="entry name" value="LMWPTPASE"/>
</dbReference>
<dbReference type="CDD" id="cd16344">
    <property type="entry name" value="LMWPAP"/>
    <property type="match status" value="1"/>
</dbReference>
<dbReference type="SMART" id="SM00226">
    <property type="entry name" value="LMWPc"/>
    <property type="match status" value="1"/>
</dbReference>
<keyword evidence="6" id="KW-1185">Reference proteome</keyword>
<name>A0ABW0U0S3_9BACL</name>
<evidence type="ECO:0000256" key="1">
    <source>
        <dbReference type="ARBA" id="ARBA00011063"/>
    </source>
</evidence>
<sequence>MNIYFICTGNTCRSPMAEAILRSKAIEGVTVRSAGVSAVDGLPISSNAKTLIEGADMPYTPVSNTVTEEGLEWADLVLTMTSSHKAMLLHSFPEMKAKTFTLKEFAAPGGFGDVHDPYGGSLATYRKTFDELDRLIEQLKMKLTEDGA</sequence>
<organism evidence="5 6">
    <name type="scientific">Sporosarcina koreensis</name>
    <dbReference type="NCBI Taxonomy" id="334735"/>
    <lineage>
        <taxon>Bacteria</taxon>
        <taxon>Bacillati</taxon>
        <taxon>Bacillota</taxon>
        <taxon>Bacilli</taxon>
        <taxon>Bacillales</taxon>
        <taxon>Caryophanaceae</taxon>
        <taxon>Sporosarcina</taxon>
    </lineage>
</organism>
<dbReference type="EMBL" id="JBHSNP010000029">
    <property type="protein sequence ID" value="MFC5604886.1"/>
    <property type="molecule type" value="Genomic_DNA"/>
</dbReference>
<evidence type="ECO:0000313" key="5">
    <source>
        <dbReference type="EMBL" id="MFC5604886.1"/>
    </source>
</evidence>
<dbReference type="InterPro" id="IPR050438">
    <property type="entry name" value="LMW_PTPase"/>
</dbReference>